<proteinExistence type="predicted"/>
<comment type="caution">
    <text evidence="2">The sequence shown here is derived from an EMBL/GenBank/DDBJ whole genome shotgun (WGS) entry which is preliminary data.</text>
</comment>
<feature type="non-terminal residue" evidence="2">
    <location>
        <position position="1"/>
    </location>
</feature>
<evidence type="ECO:0000313" key="3">
    <source>
        <dbReference type="Proteomes" id="UP001444071"/>
    </source>
</evidence>
<feature type="non-terminal residue" evidence="2">
    <location>
        <position position="56"/>
    </location>
</feature>
<dbReference type="Proteomes" id="UP001444071">
    <property type="component" value="Unassembled WGS sequence"/>
</dbReference>
<accession>A0ABV0WNN5</accession>
<keyword evidence="1" id="KW-0472">Membrane</keyword>
<protein>
    <submittedName>
        <fullName evidence="2">Uncharacterized protein</fullName>
    </submittedName>
</protein>
<name>A0ABV0WNN5_9TELE</name>
<evidence type="ECO:0000256" key="1">
    <source>
        <dbReference type="SAM" id="Phobius"/>
    </source>
</evidence>
<keyword evidence="1" id="KW-0812">Transmembrane</keyword>
<keyword evidence="1" id="KW-1133">Transmembrane helix</keyword>
<feature type="transmembrane region" description="Helical" evidence="1">
    <location>
        <begin position="6"/>
        <end position="27"/>
    </location>
</feature>
<dbReference type="EMBL" id="JAHRIM010054548">
    <property type="protein sequence ID" value="MEQ2270052.1"/>
    <property type="molecule type" value="Genomic_DNA"/>
</dbReference>
<keyword evidence="3" id="KW-1185">Reference proteome</keyword>
<organism evidence="2 3">
    <name type="scientific">Xenotaenia resolanae</name>
    <dbReference type="NCBI Taxonomy" id="208358"/>
    <lineage>
        <taxon>Eukaryota</taxon>
        <taxon>Metazoa</taxon>
        <taxon>Chordata</taxon>
        <taxon>Craniata</taxon>
        <taxon>Vertebrata</taxon>
        <taxon>Euteleostomi</taxon>
        <taxon>Actinopterygii</taxon>
        <taxon>Neopterygii</taxon>
        <taxon>Teleostei</taxon>
        <taxon>Neoteleostei</taxon>
        <taxon>Acanthomorphata</taxon>
        <taxon>Ovalentaria</taxon>
        <taxon>Atherinomorphae</taxon>
        <taxon>Cyprinodontiformes</taxon>
        <taxon>Goodeidae</taxon>
        <taxon>Xenotaenia</taxon>
    </lineage>
</organism>
<reference evidence="2 3" key="1">
    <citation type="submission" date="2021-06" db="EMBL/GenBank/DDBJ databases">
        <authorList>
            <person name="Palmer J.M."/>
        </authorList>
    </citation>
    <scope>NUCLEOTIDE SEQUENCE [LARGE SCALE GENOMIC DNA]</scope>
    <source>
        <strain evidence="2 3">XR_2019</strain>
        <tissue evidence="2">Muscle</tissue>
    </source>
</reference>
<gene>
    <name evidence="2" type="ORF">XENORESO_014260</name>
</gene>
<sequence>QFPKPIFIITVTAFLLIVCSLLFVVGFQKTRYKPQRIASEPGTVAAGQCLMKKKNE</sequence>
<evidence type="ECO:0000313" key="2">
    <source>
        <dbReference type="EMBL" id="MEQ2270052.1"/>
    </source>
</evidence>